<gene>
    <name evidence="3" type="ORF">GX50_06865</name>
</gene>
<keyword evidence="4" id="KW-1185">Reference proteome</keyword>
<dbReference type="Pfam" id="PF15377">
    <property type="entry name" value="DUF4604"/>
    <property type="match status" value="1"/>
</dbReference>
<dbReference type="InterPro" id="IPR027911">
    <property type="entry name" value="DUF4604"/>
</dbReference>
<evidence type="ECO:0000313" key="3">
    <source>
        <dbReference type="EMBL" id="PGH30388.1"/>
    </source>
</evidence>
<feature type="compositionally biased region" description="Basic residues" evidence="1">
    <location>
        <begin position="148"/>
        <end position="160"/>
    </location>
</feature>
<sequence>MSFNAKNLSYDKREPAFLRKLRNEYGDGSGFRNDRQNPRPTKKKDADDDDAPTYVDEESNEVISKEEYDALVRGDSDSKIAEDSRNIGDENEQAKSAHDEGEGGAQGEPQGSKDKQKQPFAEIGGAKKRKQAKVIGDDAAEEEARKPQASRKPKLKKKIKLSFDDED</sequence>
<protein>
    <submittedName>
        <fullName evidence="3">Ribosome assembly protein 1</fullName>
    </submittedName>
</protein>
<name>A0A2B7ZB76_9EURO</name>
<feature type="compositionally biased region" description="Acidic residues" evidence="1">
    <location>
        <begin position="47"/>
        <end position="60"/>
    </location>
</feature>
<evidence type="ECO:0000259" key="2">
    <source>
        <dbReference type="Pfam" id="PF15377"/>
    </source>
</evidence>
<dbReference type="EMBL" id="PDND01000176">
    <property type="protein sequence ID" value="PGH30388.1"/>
    <property type="molecule type" value="Genomic_DNA"/>
</dbReference>
<comment type="caution">
    <text evidence="3">The sequence shown here is derived from an EMBL/GenBank/DDBJ whole genome shotgun (WGS) entry which is preliminary data.</text>
</comment>
<proteinExistence type="predicted"/>
<feature type="domain" description="DUF4604" evidence="2">
    <location>
        <begin position="6"/>
        <end position="167"/>
    </location>
</feature>
<reference evidence="3 4" key="1">
    <citation type="submission" date="2017-10" db="EMBL/GenBank/DDBJ databases">
        <title>Comparative genomics in systemic dimorphic fungi from Ajellomycetaceae.</title>
        <authorList>
            <person name="Munoz J.F."/>
            <person name="Mcewen J.G."/>
            <person name="Clay O.K."/>
            <person name="Cuomo C.A."/>
        </authorList>
    </citation>
    <scope>NUCLEOTIDE SEQUENCE [LARGE SCALE GENOMIC DNA]</scope>
    <source>
        <strain evidence="3 4">UAMH4076</strain>
    </source>
</reference>
<dbReference type="AlphaFoldDB" id="A0A2B7ZB76"/>
<organism evidence="3 4">
    <name type="scientific">[Emmonsia] crescens</name>
    <dbReference type="NCBI Taxonomy" id="73230"/>
    <lineage>
        <taxon>Eukaryota</taxon>
        <taxon>Fungi</taxon>
        <taxon>Dikarya</taxon>
        <taxon>Ascomycota</taxon>
        <taxon>Pezizomycotina</taxon>
        <taxon>Eurotiomycetes</taxon>
        <taxon>Eurotiomycetidae</taxon>
        <taxon>Onygenales</taxon>
        <taxon>Ajellomycetaceae</taxon>
        <taxon>Emergomyces</taxon>
    </lineage>
</organism>
<feature type="compositionally biased region" description="Basic and acidic residues" evidence="1">
    <location>
        <begin position="9"/>
        <end position="25"/>
    </location>
</feature>
<accession>A0A2B7ZB76</accession>
<dbReference type="Proteomes" id="UP000226031">
    <property type="component" value="Unassembled WGS sequence"/>
</dbReference>
<evidence type="ECO:0000313" key="4">
    <source>
        <dbReference type="Proteomes" id="UP000226031"/>
    </source>
</evidence>
<feature type="region of interest" description="Disordered" evidence="1">
    <location>
        <begin position="1"/>
        <end position="167"/>
    </location>
</feature>
<evidence type="ECO:0000256" key="1">
    <source>
        <dbReference type="SAM" id="MobiDB-lite"/>
    </source>
</evidence>
<feature type="compositionally biased region" description="Basic and acidic residues" evidence="1">
    <location>
        <begin position="63"/>
        <end position="101"/>
    </location>
</feature>